<dbReference type="STRING" id="234267.Acid_5550"/>
<name>Q01V18_SOLUE</name>
<reference evidence="1" key="1">
    <citation type="submission" date="2006-10" db="EMBL/GenBank/DDBJ databases">
        <title>Complete sequence of Solibacter usitatus Ellin6076.</title>
        <authorList>
            <consortium name="US DOE Joint Genome Institute"/>
            <person name="Copeland A."/>
            <person name="Lucas S."/>
            <person name="Lapidus A."/>
            <person name="Barry K."/>
            <person name="Detter J.C."/>
            <person name="Glavina del Rio T."/>
            <person name="Hammon N."/>
            <person name="Israni S."/>
            <person name="Dalin E."/>
            <person name="Tice H."/>
            <person name="Pitluck S."/>
            <person name="Thompson L.S."/>
            <person name="Brettin T."/>
            <person name="Bruce D."/>
            <person name="Han C."/>
            <person name="Tapia R."/>
            <person name="Gilna P."/>
            <person name="Schmutz J."/>
            <person name="Larimer F."/>
            <person name="Land M."/>
            <person name="Hauser L."/>
            <person name="Kyrpides N."/>
            <person name="Mikhailova N."/>
            <person name="Janssen P.H."/>
            <person name="Kuske C.R."/>
            <person name="Richardson P."/>
        </authorList>
    </citation>
    <scope>NUCLEOTIDE SEQUENCE</scope>
    <source>
        <strain evidence="1">Ellin6076</strain>
    </source>
</reference>
<dbReference type="eggNOG" id="COG4223">
    <property type="taxonomic scope" value="Bacteria"/>
</dbReference>
<sequence length="304" mass="33643">MIKIEKVNFKGWPNCWRVSNGEVELVMTGDVGPRIMHYGFTGGQNFFKEFDGQMGKSGEPAWQPRGGHRLWMAPEDPIKTYAPDNEPAAIQISGDVLTGTGSVEALTGLSKKITVKMAPSGTGVELIHELHNAGKTPLTLAPWVLTMLAQGGAGIHGFPPRGSHPEMLEPTNPLVMWAFTHLDDPRWRLSRKYLVLRQDPENPVPQKLGSYNRQTWGAYLLNGELFIKRYEAVAPPAAYPDLGCTFETFTNQDFLELETLGPMGTLAPGAAIQHTERWSAHRSVTLQTWTDQELDAVLLPLVAF</sequence>
<organism evidence="1">
    <name type="scientific">Solibacter usitatus (strain Ellin6076)</name>
    <dbReference type="NCBI Taxonomy" id="234267"/>
    <lineage>
        <taxon>Bacteria</taxon>
        <taxon>Pseudomonadati</taxon>
        <taxon>Acidobacteriota</taxon>
        <taxon>Terriglobia</taxon>
        <taxon>Bryobacterales</taxon>
        <taxon>Solibacteraceae</taxon>
        <taxon>Candidatus Solibacter</taxon>
    </lineage>
</organism>
<dbReference type="KEGG" id="sus:Acid_5550"/>
<evidence type="ECO:0000313" key="1">
    <source>
        <dbReference type="EMBL" id="ABJ86497.1"/>
    </source>
</evidence>
<dbReference type="OrthoDB" id="5914937at2"/>
<dbReference type="AlphaFoldDB" id="Q01V18"/>
<dbReference type="InParanoid" id="Q01V18"/>
<gene>
    <name evidence="1" type="ordered locus">Acid_5550</name>
</gene>
<protein>
    <submittedName>
        <fullName evidence="1">Uncharacterized protein</fullName>
    </submittedName>
</protein>
<dbReference type="EMBL" id="CP000473">
    <property type="protein sequence ID" value="ABJ86497.1"/>
    <property type="molecule type" value="Genomic_DNA"/>
</dbReference>
<accession>Q01V18</accession>
<proteinExistence type="predicted"/>
<dbReference type="HOGENOM" id="CLU_920357_0_0_0"/>